<proteinExistence type="predicted"/>
<dbReference type="PANTHER" id="PTHR40057:SF1">
    <property type="entry name" value="SLR1162 PROTEIN"/>
    <property type="match status" value="1"/>
</dbReference>
<organism evidence="3 4">
    <name type="scientific">Labedella endophytica</name>
    <dbReference type="NCBI Taxonomy" id="1523160"/>
    <lineage>
        <taxon>Bacteria</taxon>
        <taxon>Bacillati</taxon>
        <taxon>Actinomycetota</taxon>
        <taxon>Actinomycetes</taxon>
        <taxon>Micrococcales</taxon>
        <taxon>Microbacteriaceae</taxon>
        <taxon>Labedella</taxon>
    </lineage>
</organism>
<dbReference type="InterPro" id="IPR038762">
    <property type="entry name" value="ABM_predict"/>
</dbReference>
<dbReference type="Pfam" id="PF03992">
    <property type="entry name" value="ABM"/>
    <property type="match status" value="1"/>
</dbReference>
<evidence type="ECO:0000256" key="1">
    <source>
        <dbReference type="SAM" id="Phobius"/>
    </source>
</evidence>
<dbReference type="InterPro" id="IPR011008">
    <property type="entry name" value="Dimeric_a/b-barrel"/>
</dbReference>
<evidence type="ECO:0000313" key="3">
    <source>
        <dbReference type="EMBL" id="RUR03450.1"/>
    </source>
</evidence>
<dbReference type="Proteomes" id="UP000274909">
    <property type="component" value="Unassembled WGS sequence"/>
</dbReference>
<dbReference type="AlphaFoldDB" id="A0A3S0VDD5"/>
<keyword evidence="3" id="KW-0560">Oxidoreductase</keyword>
<keyword evidence="4" id="KW-1185">Reference proteome</keyword>
<keyword evidence="1" id="KW-1133">Transmembrane helix</keyword>
<gene>
    <name evidence="3" type="ORF">ELQ94_02605</name>
</gene>
<dbReference type="InterPro" id="IPR007138">
    <property type="entry name" value="ABM_dom"/>
</dbReference>
<dbReference type="OrthoDB" id="6986893at2"/>
<dbReference type="Gene3D" id="3.30.70.100">
    <property type="match status" value="1"/>
</dbReference>
<feature type="transmembrane region" description="Helical" evidence="1">
    <location>
        <begin position="168"/>
        <end position="190"/>
    </location>
</feature>
<name>A0A3S0VDD5_9MICO</name>
<dbReference type="GO" id="GO:0004497">
    <property type="term" value="F:monooxygenase activity"/>
    <property type="evidence" value="ECO:0007669"/>
    <property type="project" value="UniProtKB-KW"/>
</dbReference>
<dbReference type="EMBL" id="RZGZ01000001">
    <property type="protein sequence ID" value="RUR03450.1"/>
    <property type="molecule type" value="Genomic_DNA"/>
</dbReference>
<evidence type="ECO:0000313" key="4">
    <source>
        <dbReference type="Proteomes" id="UP000274909"/>
    </source>
</evidence>
<feature type="transmembrane region" description="Helical" evidence="1">
    <location>
        <begin position="141"/>
        <end position="162"/>
    </location>
</feature>
<dbReference type="SUPFAM" id="SSF54909">
    <property type="entry name" value="Dimeric alpha+beta barrel"/>
    <property type="match status" value="1"/>
</dbReference>
<accession>A0A3S0VDD5</accession>
<evidence type="ECO:0000259" key="2">
    <source>
        <dbReference type="Pfam" id="PF03992"/>
    </source>
</evidence>
<keyword evidence="3" id="KW-0503">Monooxygenase</keyword>
<keyword evidence="1" id="KW-0472">Membrane</keyword>
<comment type="caution">
    <text evidence="3">The sequence shown here is derived from an EMBL/GenBank/DDBJ whole genome shotgun (WGS) entry which is preliminary data.</text>
</comment>
<dbReference type="RefSeq" id="WP_127046850.1">
    <property type="nucleotide sequence ID" value="NZ_RZGZ01000001.1"/>
</dbReference>
<sequence>MAQPITVSIERAVDPARITEATAWVQAGIQLANKHPGFLGSGWVRAGDDSWTWHMLYRFSDEQTLTTWEHSPERQWWLGTGRDFATESRVERRTGIEGWFDQPVGRSVDVGAPETGSTASPPTGSIGTVAVPPRWKQAVSIWLGFFPVNLVFSLLVAFLPGWEDVAVLWRVLITTLVLTPIMTFWVLPAVTRLIRPWLQRP</sequence>
<reference evidence="3 4" key="1">
    <citation type="submission" date="2018-12" db="EMBL/GenBank/DDBJ databases">
        <authorList>
            <person name="Li F."/>
        </authorList>
    </citation>
    <scope>NUCLEOTIDE SEQUENCE [LARGE SCALE GENOMIC DNA]</scope>
    <source>
        <strain evidence="3 4">EGI 6500705</strain>
    </source>
</reference>
<feature type="domain" description="ABM" evidence="2">
    <location>
        <begin position="4"/>
        <end position="75"/>
    </location>
</feature>
<dbReference type="PANTHER" id="PTHR40057">
    <property type="entry name" value="SLR1162 PROTEIN"/>
    <property type="match status" value="1"/>
</dbReference>
<keyword evidence="1" id="KW-0812">Transmembrane</keyword>
<protein>
    <submittedName>
        <fullName evidence="3">Antibiotic biosynthesis monooxygenase</fullName>
    </submittedName>
</protein>